<evidence type="ECO:0000256" key="5">
    <source>
        <dbReference type="ARBA" id="ARBA00022519"/>
    </source>
</evidence>
<dbReference type="GO" id="GO:0005886">
    <property type="term" value="C:plasma membrane"/>
    <property type="evidence" value="ECO:0007669"/>
    <property type="project" value="UniProtKB-SubCell"/>
</dbReference>
<protein>
    <submittedName>
        <fullName evidence="12">General secretion pathway protein L</fullName>
    </submittedName>
</protein>
<dbReference type="EMBL" id="BBPI01000035">
    <property type="protein sequence ID" value="GAM00666.1"/>
    <property type="molecule type" value="Genomic_DNA"/>
</dbReference>
<dbReference type="OrthoDB" id="7432052at2"/>
<keyword evidence="9" id="KW-0472">Membrane</keyword>
<evidence type="ECO:0000313" key="13">
    <source>
        <dbReference type="Proteomes" id="UP000032305"/>
    </source>
</evidence>
<feature type="domain" description="GspL periplasmic" evidence="11">
    <location>
        <begin position="213"/>
        <end position="359"/>
    </location>
</feature>
<dbReference type="NCBIfam" id="TIGR01709">
    <property type="entry name" value="typeII_sec_gspL"/>
    <property type="match status" value="1"/>
</dbReference>
<dbReference type="SUPFAM" id="SSF53067">
    <property type="entry name" value="Actin-like ATPase domain"/>
    <property type="match status" value="1"/>
</dbReference>
<proteinExistence type="inferred from homology"/>
<evidence type="ECO:0000256" key="3">
    <source>
        <dbReference type="ARBA" id="ARBA00022448"/>
    </source>
</evidence>
<feature type="domain" description="GspL cytoplasmic actin-ATPase-like" evidence="10">
    <location>
        <begin position="45"/>
        <end position="138"/>
    </location>
</feature>
<keyword evidence="4" id="KW-1003">Cell membrane</keyword>
<dbReference type="InterPro" id="IPR025691">
    <property type="entry name" value="GspL_pp_dom"/>
</dbReference>
<dbReference type="InterPro" id="IPR024230">
    <property type="entry name" value="GspL_cyto_dom"/>
</dbReference>
<dbReference type="AlphaFoldDB" id="A0A0A1W696"/>
<accession>A0A0A1W696</accession>
<dbReference type="Pfam" id="PF05134">
    <property type="entry name" value="T2SSL"/>
    <property type="match status" value="1"/>
</dbReference>
<dbReference type="GO" id="GO:0015627">
    <property type="term" value="C:type II protein secretion system complex"/>
    <property type="evidence" value="ECO:0007669"/>
    <property type="project" value="InterPro"/>
</dbReference>
<dbReference type="InterPro" id="IPR007812">
    <property type="entry name" value="T2SS_protein-GspL"/>
</dbReference>
<dbReference type="eggNOG" id="COG3297">
    <property type="taxonomic scope" value="Bacteria"/>
</dbReference>
<dbReference type="Proteomes" id="UP000032305">
    <property type="component" value="Unassembled WGS sequence"/>
</dbReference>
<gene>
    <name evidence="12" type="primary">gspL</name>
    <name evidence="12" type="ORF">SP5_035_00650</name>
</gene>
<comment type="caution">
    <text evidence="12">The sequence shown here is derived from an EMBL/GenBank/DDBJ whole genome shotgun (WGS) entry which is preliminary data.</text>
</comment>
<dbReference type="Gene3D" id="3.30.420.380">
    <property type="match status" value="1"/>
</dbReference>
<comment type="subcellular location">
    <subcellularLocation>
        <location evidence="1">Cell inner membrane</location>
        <topology evidence="1">Single-pass membrane protein</topology>
    </subcellularLocation>
</comment>
<keyword evidence="8" id="KW-1133">Transmembrane helix</keyword>
<evidence type="ECO:0000256" key="7">
    <source>
        <dbReference type="ARBA" id="ARBA00022927"/>
    </source>
</evidence>
<dbReference type="GO" id="GO:0009276">
    <property type="term" value="C:Gram-negative-bacterium-type cell wall"/>
    <property type="evidence" value="ECO:0007669"/>
    <property type="project" value="InterPro"/>
</dbReference>
<evidence type="ECO:0000256" key="8">
    <source>
        <dbReference type="ARBA" id="ARBA00022989"/>
    </source>
</evidence>
<evidence type="ECO:0000259" key="11">
    <source>
        <dbReference type="Pfam" id="PF12693"/>
    </source>
</evidence>
<evidence type="ECO:0000313" key="12">
    <source>
        <dbReference type="EMBL" id="GAM00666.1"/>
    </source>
</evidence>
<keyword evidence="5" id="KW-0997">Cell inner membrane</keyword>
<name>A0A0A1W696_9SPHN</name>
<evidence type="ECO:0000256" key="2">
    <source>
        <dbReference type="ARBA" id="ARBA00005318"/>
    </source>
</evidence>
<evidence type="ECO:0000256" key="1">
    <source>
        <dbReference type="ARBA" id="ARBA00004377"/>
    </source>
</evidence>
<evidence type="ECO:0000259" key="10">
    <source>
        <dbReference type="Pfam" id="PF05134"/>
    </source>
</evidence>
<dbReference type="InterPro" id="IPR043129">
    <property type="entry name" value="ATPase_NBD"/>
</dbReference>
<organism evidence="12 13">
    <name type="scientific">Sphingomonas parapaucimobilis NBRC 15100</name>
    <dbReference type="NCBI Taxonomy" id="1219049"/>
    <lineage>
        <taxon>Bacteria</taxon>
        <taxon>Pseudomonadati</taxon>
        <taxon>Pseudomonadota</taxon>
        <taxon>Alphaproteobacteria</taxon>
        <taxon>Sphingomonadales</taxon>
        <taxon>Sphingomonadaceae</taxon>
        <taxon>Sphingomonas</taxon>
    </lineage>
</organism>
<sequence>MSATNLLFLPPGDGGDYRWMRIEDERVAAAGDGLPQGDGEIIAVAPADAVSLHWAEIPARSTAQAAAAARLLAAEVSAAPMDELHVAVGEDEAGSRPIGIVNRGAMAGWLARLGAAGVDPVAVVPAPLLLPRPDEGYVRGHLAGQGVVRGRASGFADEPGLTEIVTGDAPLDDLDDAAVAAALGAVAAVPALDLRQGIFARRRGFSIDWRLVKRLAWLGVAIVVATLAIDFVRWTKYSFAADATEAKIEQVARTALPRGETLVDADRQLTERLSGLRGPGQGFSRTAAAVFAAVRAVPGTELTALDFQPSGDIRLGVAVDREALATDLKRAIEAEGFTVQPSTFVAANGRITGEFTVRAR</sequence>
<reference evidence="12 13" key="1">
    <citation type="submission" date="2014-11" db="EMBL/GenBank/DDBJ databases">
        <title>Whole genome shotgun sequence of Sphingomonas parapaucimobilis NBRC 15100.</title>
        <authorList>
            <person name="Katano-Makiyama Y."/>
            <person name="Hosoyama A."/>
            <person name="Hashimoto M."/>
            <person name="Hosoyama Y."/>
            <person name="Noguchi M."/>
            <person name="Numata M."/>
            <person name="Tsuchikane K."/>
            <person name="Hirakata S."/>
            <person name="Uohara A."/>
            <person name="Shimodaira J."/>
            <person name="Ohji S."/>
            <person name="Ichikawa N."/>
            <person name="Kimura A."/>
            <person name="Yamazoe A."/>
            <person name="Fujita N."/>
        </authorList>
    </citation>
    <scope>NUCLEOTIDE SEQUENCE [LARGE SCALE GENOMIC DNA]</scope>
    <source>
        <strain evidence="12 13">NBRC 15100</strain>
    </source>
</reference>
<keyword evidence="6" id="KW-0812">Transmembrane</keyword>
<keyword evidence="7" id="KW-0653">Protein transport</keyword>
<keyword evidence="3" id="KW-0813">Transport</keyword>
<evidence type="ECO:0000256" key="4">
    <source>
        <dbReference type="ARBA" id="ARBA00022475"/>
    </source>
</evidence>
<evidence type="ECO:0000256" key="6">
    <source>
        <dbReference type="ARBA" id="ARBA00022692"/>
    </source>
</evidence>
<dbReference type="RefSeq" id="WP_042485981.1">
    <property type="nucleotide sequence ID" value="NZ_BBPI01000035.1"/>
</dbReference>
<comment type="similarity">
    <text evidence="2">Belongs to the GSP L family.</text>
</comment>
<dbReference type="GO" id="GO:0015628">
    <property type="term" value="P:protein secretion by the type II secretion system"/>
    <property type="evidence" value="ECO:0007669"/>
    <property type="project" value="InterPro"/>
</dbReference>
<dbReference type="Pfam" id="PF12693">
    <property type="entry name" value="GspL_C"/>
    <property type="match status" value="1"/>
</dbReference>
<keyword evidence="13" id="KW-1185">Reference proteome</keyword>
<evidence type="ECO:0000256" key="9">
    <source>
        <dbReference type="ARBA" id="ARBA00023136"/>
    </source>
</evidence>